<reference evidence="2" key="1">
    <citation type="submission" date="2014-12" db="EMBL/GenBank/DDBJ databases">
        <title>Insight into the proteome of Arion vulgaris.</title>
        <authorList>
            <person name="Aradska J."/>
            <person name="Bulat T."/>
            <person name="Smidak R."/>
            <person name="Sarate P."/>
            <person name="Gangsoo J."/>
            <person name="Sialana F."/>
            <person name="Bilban M."/>
            <person name="Lubec G."/>
        </authorList>
    </citation>
    <scope>NUCLEOTIDE SEQUENCE</scope>
    <source>
        <tissue evidence="2">Skin</tissue>
    </source>
</reference>
<dbReference type="AlphaFoldDB" id="A0A0B6YG79"/>
<evidence type="ECO:0000256" key="1">
    <source>
        <dbReference type="SAM" id="MobiDB-lite"/>
    </source>
</evidence>
<feature type="region of interest" description="Disordered" evidence="1">
    <location>
        <begin position="1"/>
        <end position="24"/>
    </location>
</feature>
<feature type="non-terminal residue" evidence="2">
    <location>
        <position position="49"/>
    </location>
</feature>
<dbReference type="EMBL" id="HACG01007635">
    <property type="protein sequence ID" value="CEK54500.1"/>
    <property type="molecule type" value="Transcribed_RNA"/>
</dbReference>
<organism evidence="2">
    <name type="scientific">Arion vulgaris</name>
    <dbReference type="NCBI Taxonomy" id="1028688"/>
    <lineage>
        <taxon>Eukaryota</taxon>
        <taxon>Metazoa</taxon>
        <taxon>Spiralia</taxon>
        <taxon>Lophotrochozoa</taxon>
        <taxon>Mollusca</taxon>
        <taxon>Gastropoda</taxon>
        <taxon>Heterobranchia</taxon>
        <taxon>Euthyneura</taxon>
        <taxon>Panpulmonata</taxon>
        <taxon>Eupulmonata</taxon>
        <taxon>Stylommatophora</taxon>
        <taxon>Helicina</taxon>
        <taxon>Arionoidea</taxon>
        <taxon>Arionidae</taxon>
        <taxon>Arion</taxon>
    </lineage>
</organism>
<proteinExistence type="predicted"/>
<gene>
    <name evidence="2" type="primary">ORF22961</name>
</gene>
<accession>A0A0B6YG79</accession>
<evidence type="ECO:0000313" key="2">
    <source>
        <dbReference type="EMBL" id="CEK54500.1"/>
    </source>
</evidence>
<protein>
    <submittedName>
        <fullName evidence="2">Uncharacterized protein</fullName>
    </submittedName>
</protein>
<sequence>MNWNYGKQQTVVSPTKSASPTTAAVTCPTFSPNISTTPSWRDHRRLITG</sequence>
<name>A0A0B6YG79_9EUPU</name>